<accession>A0A6G0U2M8</accession>
<reference evidence="2 3" key="1">
    <citation type="submission" date="2019-08" db="EMBL/GenBank/DDBJ databases">
        <title>The genome of the soybean aphid Biotype 1, its phylome, world population structure and adaptation to the North American continent.</title>
        <authorList>
            <person name="Giordano R."/>
            <person name="Donthu R.K."/>
            <person name="Hernandez A.G."/>
            <person name="Wright C.L."/>
            <person name="Zimin A.V."/>
        </authorList>
    </citation>
    <scope>NUCLEOTIDE SEQUENCE [LARGE SCALE GENOMIC DNA]</scope>
    <source>
        <tissue evidence="2">Whole aphids</tissue>
    </source>
</reference>
<dbReference type="OrthoDB" id="417037at2759"/>
<dbReference type="SUPFAM" id="SSF47954">
    <property type="entry name" value="Cyclin-like"/>
    <property type="match status" value="1"/>
</dbReference>
<organism evidence="2 3">
    <name type="scientific">Aphis glycines</name>
    <name type="common">Soybean aphid</name>
    <dbReference type="NCBI Taxonomy" id="307491"/>
    <lineage>
        <taxon>Eukaryota</taxon>
        <taxon>Metazoa</taxon>
        <taxon>Ecdysozoa</taxon>
        <taxon>Arthropoda</taxon>
        <taxon>Hexapoda</taxon>
        <taxon>Insecta</taxon>
        <taxon>Pterygota</taxon>
        <taxon>Neoptera</taxon>
        <taxon>Paraneoptera</taxon>
        <taxon>Hemiptera</taxon>
        <taxon>Sternorrhyncha</taxon>
        <taxon>Aphidomorpha</taxon>
        <taxon>Aphidoidea</taxon>
        <taxon>Aphididae</taxon>
        <taxon>Aphidini</taxon>
        <taxon>Aphis</taxon>
        <taxon>Aphis</taxon>
    </lineage>
</organism>
<dbReference type="Pfam" id="PF00134">
    <property type="entry name" value="Cyclin_N"/>
    <property type="match status" value="1"/>
</dbReference>
<dbReference type="GO" id="GO:0007131">
    <property type="term" value="P:reciprocal meiotic recombination"/>
    <property type="evidence" value="ECO:0007669"/>
    <property type="project" value="TreeGrafter"/>
</dbReference>
<dbReference type="EMBL" id="VYZN01000009">
    <property type="protein sequence ID" value="KAE9543334.1"/>
    <property type="molecule type" value="Genomic_DNA"/>
</dbReference>
<comment type="caution">
    <text evidence="2">The sequence shown here is derived from an EMBL/GenBank/DDBJ whole genome shotgun (WGS) entry which is preliminary data.</text>
</comment>
<proteinExistence type="predicted"/>
<gene>
    <name evidence="2" type="ORF">AGLY_003245</name>
</gene>
<dbReference type="PANTHER" id="PTHR21615">
    <property type="entry name" value="CYCLIN N-TERMINAL DOMAIN-CONTAINING PROTEIN 1"/>
    <property type="match status" value="1"/>
</dbReference>
<feature type="domain" description="Cyclin N-terminal" evidence="1">
    <location>
        <begin position="44"/>
        <end position="162"/>
    </location>
</feature>
<dbReference type="AlphaFoldDB" id="A0A6G0U2M8"/>
<dbReference type="InterPro" id="IPR006671">
    <property type="entry name" value="Cyclin_N"/>
</dbReference>
<dbReference type="Proteomes" id="UP000475862">
    <property type="component" value="Unassembled WGS sequence"/>
</dbReference>
<evidence type="ECO:0000313" key="3">
    <source>
        <dbReference type="Proteomes" id="UP000475862"/>
    </source>
</evidence>
<evidence type="ECO:0000313" key="2">
    <source>
        <dbReference type="EMBL" id="KAE9543334.1"/>
    </source>
</evidence>
<keyword evidence="3" id="KW-1185">Reference proteome</keyword>
<evidence type="ECO:0000259" key="1">
    <source>
        <dbReference type="Pfam" id="PF00134"/>
    </source>
</evidence>
<sequence length="290" mass="34188">MKIDNEYNEKTYVVEWLKLYKKSIQNFKTFYFNGTYPYRSFSPKVVEFIFNLANELGVDNTVKYQCVELYDRFLSEYFIYKHKKYYNNHSNEWLNILKQSKKQSCLRIISCMLLLSKYAQQSVDIKFKDIEAILQRTGHMYTKKNIRYSETEVLRIVGFKLNEPSIFMLVEYFIDVIPFITTDSLYSTCLLLTDFVYIYHQKLYDRLQNQKTGYKICTYSEKLELLDVEYDKTTTAAAVVVTAFYILNSTDKTNEELCLYLSTLCDKSIDDLLTISTVLISIINSISSGS</sequence>
<dbReference type="InterPro" id="IPR036915">
    <property type="entry name" value="Cyclin-like_sf"/>
</dbReference>
<dbReference type="PANTHER" id="PTHR21615:SF2">
    <property type="entry name" value="CYCLIN N-TERMINAL DOMAIN-CONTAINING PROTEIN 1"/>
    <property type="match status" value="1"/>
</dbReference>
<protein>
    <recommendedName>
        <fullName evidence="1">Cyclin N-terminal domain-containing protein</fullName>
    </recommendedName>
</protein>
<name>A0A6G0U2M8_APHGL</name>
<dbReference type="GO" id="GO:0035861">
    <property type="term" value="C:site of double-strand break"/>
    <property type="evidence" value="ECO:0007669"/>
    <property type="project" value="TreeGrafter"/>
</dbReference>
<dbReference type="Gene3D" id="1.10.472.10">
    <property type="entry name" value="Cyclin-like"/>
    <property type="match status" value="1"/>
</dbReference>